<comment type="caution">
    <text evidence="1">The sequence shown here is derived from an EMBL/GenBank/DDBJ whole genome shotgun (WGS) entry which is preliminary data.</text>
</comment>
<evidence type="ECO:0000313" key="1">
    <source>
        <dbReference type="EMBL" id="KKN82810.1"/>
    </source>
</evidence>
<protein>
    <submittedName>
        <fullName evidence="1">Uncharacterized protein</fullName>
    </submittedName>
</protein>
<organism evidence="1">
    <name type="scientific">marine sediment metagenome</name>
    <dbReference type="NCBI Taxonomy" id="412755"/>
    <lineage>
        <taxon>unclassified sequences</taxon>
        <taxon>metagenomes</taxon>
        <taxon>ecological metagenomes</taxon>
    </lineage>
</organism>
<dbReference type="EMBL" id="LAZR01000195">
    <property type="protein sequence ID" value="KKN82810.1"/>
    <property type="molecule type" value="Genomic_DNA"/>
</dbReference>
<reference evidence="1" key="1">
    <citation type="journal article" date="2015" name="Nature">
        <title>Complex archaea that bridge the gap between prokaryotes and eukaryotes.</title>
        <authorList>
            <person name="Spang A."/>
            <person name="Saw J.H."/>
            <person name="Jorgensen S.L."/>
            <person name="Zaremba-Niedzwiedzka K."/>
            <person name="Martijn J."/>
            <person name="Lind A.E."/>
            <person name="van Eijk R."/>
            <person name="Schleper C."/>
            <person name="Guy L."/>
            <person name="Ettema T.J."/>
        </authorList>
    </citation>
    <scope>NUCLEOTIDE SEQUENCE</scope>
</reference>
<name>A0A0F9TP27_9ZZZZ</name>
<accession>A0A0F9TP27</accession>
<proteinExistence type="predicted"/>
<sequence>MDTVLNPFTGKLQFLGASVISINEQTDDYTLVLTDKDKLVDIDKATAVTLTVPANSSVAFPIGASILVEQKGAGVITITPVDGTVILNNMEGLVTTGQYAIVALIKKATNLWLVYGNLGV</sequence>
<gene>
    <name evidence="1" type="ORF">LCGC14_0306340</name>
</gene>
<dbReference type="AlphaFoldDB" id="A0A0F9TP27"/>